<feature type="region of interest" description="Disordered" evidence="1">
    <location>
        <begin position="31"/>
        <end position="78"/>
    </location>
</feature>
<dbReference type="AlphaFoldDB" id="A0A7W7WX76"/>
<comment type="caution">
    <text evidence="2">The sequence shown here is derived from an EMBL/GenBank/DDBJ whole genome shotgun (WGS) entry which is preliminary data.</text>
</comment>
<reference evidence="2 3" key="1">
    <citation type="submission" date="2020-08" db="EMBL/GenBank/DDBJ databases">
        <title>Sequencing the genomes of 1000 actinobacteria strains.</title>
        <authorList>
            <person name="Klenk H.-P."/>
        </authorList>
    </citation>
    <scope>NUCLEOTIDE SEQUENCE [LARGE SCALE GENOMIC DNA]</scope>
    <source>
        <strain evidence="2 3">DSM 45084</strain>
    </source>
</reference>
<evidence type="ECO:0000313" key="2">
    <source>
        <dbReference type="EMBL" id="MBB4966333.1"/>
    </source>
</evidence>
<accession>A0A7W7WX76</accession>
<protein>
    <submittedName>
        <fullName evidence="2">Uncharacterized protein</fullName>
    </submittedName>
</protein>
<evidence type="ECO:0000256" key="1">
    <source>
        <dbReference type="SAM" id="MobiDB-lite"/>
    </source>
</evidence>
<dbReference type="EMBL" id="JACHJS010000001">
    <property type="protein sequence ID" value="MBB4966333.1"/>
    <property type="molecule type" value="Genomic_DNA"/>
</dbReference>
<dbReference type="Proteomes" id="UP000542674">
    <property type="component" value="Unassembled WGS sequence"/>
</dbReference>
<keyword evidence="3" id="KW-1185">Reference proteome</keyword>
<evidence type="ECO:0000313" key="3">
    <source>
        <dbReference type="Proteomes" id="UP000542674"/>
    </source>
</evidence>
<organism evidence="2 3">
    <name type="scientific">Saccharothrix violaceirubra</name>
    <dbReference type="NCBI Taxonomy" id="413306"/>
    <lineage>
        <taxon>Bacteria</taxon>
        <taxon>Bacillati</taxon>
        <taxon>Actinomycetota</taxon>
        <taxon>Actinomycetes</taxon>
        <taxon>Pseudonocardiales</taxon>
        <taxon>Pseudonocardiaceae</taxon>
        <taxon>Saccharothrix</taxon>
    </lineage>
</organism>
<proteinExistence type="predicted"/>
<sequence>MGVEGDVVVGDGSRVGGAAVAPRRSVLTECAGSADTHVPRRARFPSKRSQAAGARRPRLSGPRSRSVAFGRDHRLLDH</sequence>
<name>A0A7W7WX76_9PSEU</name>
<feature type="compositionally biased region" description="Low complexity" evidence="1">
    <location>
        <begin position="51"/>
        <end position="66"/>
    </location>
</feature>
<gene>
    <name evidence="2" type="ORF">F4559_003692</name>
</gene>